<dbReference type="EMBL" id="LYMM01000058">
    <property type="protein sequence ID" value="PNU03119.1"/>
    <property type="molecule type" value="Genomic_DNA"/>
</dbReference>
<evidence type="ECO:0008006" key="3">
    <source>
        <dbReference type="Google" id="ProtNLM"/>
    </source>
</evidence>
<organism evidence="1 2">
    <name type="scientific">Novosphingobium guangzhouense</name>
    <dbReference type="NCBI Taxonomy" id="1850347"/>
    <lineage>
        <taxon>Bacteria</taxon>
        <taxon>Pseudomonadati</taxon>
        <taxon>Pseudomonadota</taxon>
        <taxon>Alphaproteobacteria</taxon>
        <taxon>Sphingomonadales</taxon>
        <taxon>Sphingomonadaceae</taxon>
        <taxon>Novosphingobium</taxon>
    </lineage>
</organism>
<proteinExistence type="predicted"/>
<dbReference type="Pfam" id="PF07505">
    <property type="entry name" value="DUF5131"/>
    <property type="match status" value="1"/>
</dbReference>
<dbReference type="OrthoDB" id="9787478at2"/>
<keyword evidence="2" id="KW-1185">Reference proteome</keyword>
<evidence type="ECO:0000313" key="2">
    <source>
        <dbReference type="Proteomes" id="UP000236327"/>
    </source>
</evidence>
<dbReference type="RefSeq" id="WP_103098089.1">
    <property type="nucleotide sequence ID" value="NZ_LYMM01000058.1"/>
</dbReference>
<dbReference type="Proteomes" id="UP000236327">
    <property type="component" value="Unassembled WGS sequence"/>
</dbReference>
<name>A0A2K2FWF1_9SPHN</name>
<gene>
    <name evidence="1" type="ORF">A8V01_24865</name>
</gene>
<accession>A0A2K2FWF1</accession>
<reference evidence="1 2" key="1">
    <citation type="submission" date="2016-05" db="EMBL/GenBank/DDBJ databases">
        <title>Complete genome sequence of Novosphingobium guangzhouense SA925(T).</title>
        <authorList>
            <person name="Sha S."/>
        </authorList>
    </citation>
    <scope>NUCLEOTIDE SEQUENCE [LARGE SCALE GENOMIC DNA]</scope>
    <source>
        <strain evidence="1 2">SA925</strain>
    </source>
</reference>
<evidence type="ECO:0000313" key="1">
    <source>
        <dbReference type="EMBL" id="PNU03119.1"/>
    </source>
</evidence>
<dbReference type="AlphaFoldDB" id="A0A2K2FWF1"/>
<comment type="caution">
    <text evidence="1">The sequence shown here is derived from an EMBL/GenBank/DDBJ whole genome shotgun (WGS) entry which is preliminary data.</text>
</comment>
<protein>
    <recommendedName>
        <fullName evidence="3">Phage Gp37/Gp68 family protein</fullName>
    </recommendedName>
</protein>
<dbReference type="InterPro" id="IPR011101">
    <property type="entry name" value="DUF5131"/>
</dbReference>
<sequence length="369" mass="41466">MADTSIEWTQKVWNPIVGCSIHSPGCKRCYAMRMAWRLQAMAPKPDGIGNAALSHYEGTVEQSRAGPVWTGKINVAPDDVLTAPLRRKKPTTYFVNSMSDLFHADVPDEVIDRVFAVMALCPQHTFQVLTKRADRMREHMTHHLTGFRIRTEMQKICAQAIIHMSWPLPNVWLGVSVEDQQRADERIPDLLSTPAAIRWLSCEPLLGPVDLTRVKRFPAGTAEKEFINAVGGRMWTDQTGLPNSDPSWAYPGRAFSEGRGLDWIVVGGESGKGARPMHPVWARSLRDQCASADVPFFFKQFGDWMPSELCRLGCSARDILIYDETGKVWREAQDDGRWIGDQAMCRVGKKRAGRHLDGVEHNGMPEVRS</sequence>